<keyword evidence="1" id="KW-0472">Membrane</keyword>
<dbReference type="Proteomes" id="UP000032680">
    <property type="component" value="Unassembled WGS sequence"/>
</dbReference>
<keyword evidence="3" id="KW-1185">Reference proteome</keyword>
<evidence type="ECO:0000313" key="2">
    <source>
        <dbReference type="EMBL" id="GAN76167.1"/>
    </source>
</evidence>
<dbReference type="Pfam" id="PF11755">
    <property type="entry name" value="DUF3311"/>
    <property type="match status" value="1"/>
</dbReference>
<dbReference type="AlphaFoldDB" id="A0A0D6P3E3"/>
<gene>
    <name evidence="2" type="ORF">Asru_0067_05</name>
</gene>
<feature type="transmembrane region" description="Helical" evidence="1">
    <location>
        <begin position="31"/>
        <end position="51"/>
    </location>
</feature>
<name>A0A0D6P3E3_9PROT</name>
<dbReference type="InterPro" id="IPR021741">
    <property type="entry name" value="DUF3311"/>
</dbReference>
<proteinExistence type="predicted"/>
<accession>A0A0D6P3E3</accession>
<sequence>MRFLVLLPLAGFLIGTPLVNRVEPFVLGLPLVLAWLVFCVLVTSVVMALIWRSDRTRRAAGGR</sequence>
<organism evidence="2 3">
    <name type="scientific">Acidisphaera rubrifaciens HS-AP3</name>
    <dbReference type="NCBI Taxonomy" id="1231350"/>
    <lineage>
        <taxon>Bacteria</taxon>
        <taxon>Pseudomonadati</taxon>
        <taxon>Pseudomonadota</taxon>
        <taxon>Alphaproteobacteria</taxon>
        <taxon>Acetobacterales</taxon>
        <taxon>Acetobacteraceae</taxon>
        <taxon>Acidisphaera</taxon>
    </lineage>
</organism>
<reference evidence="2 3" key="1">
    <citation type="submission" date="2012-11" db="EMBL/GenBank/DDBJ databases">
        <title>Whole genome sequence of Acidisphaera rubrifaciens HS-AP3.</title>
        <authorList>
            <person name="Azuma Y."/>
            <person name="Higashiura N."/>
            <person name="Hirakawa H."/>
            <person name="Matsushita K."/>
        </authorList>
    </citation>
    <scope>NUCLEOTIDE SEQUENCE [LARGE SCALE GENOMIC DNA]</scope>
    <source>
        <strain evidence="2 3">HS-AP3</strain>
    </source>
</reference>
<evidence type="ECO:0008006" key="4">
    <source>
        <dbReference type="Google" id="ProtNLM"/>
    </source>
</evidence>
<evidence type="ECO:0000313" key="3">
    <source>
        <dbReference type="Proteomes" id="UP000032680"/>
    </source>
</evidence>
<dbReference type="RefSeq" id="WP_199445516.1">
    <property type="nucleotide sequence ID" value="NZ_BANB01000067.1"/>
</dbReference>
<comment type="caution">
    <text evidence="2">The sequence shown here is derived from an EMBL/GenBank/DDBJ whole genome shotgun (WGS) entry which is preliminary data.</text>
</comment>
<keyword evidence="1" id="KW-0812">Transmembrane</keyword>
<dbReference type="EMBL" id="BANB01000067">
    <property type="protein sequence ID" value="GAN76167.1"/>
    <property type="molecule type" value="Genomic_DNA"/>
</dbReference>
<protein>
    <recommendedName>
        <fullName evidence="4">DUF3311 domain-containing protein</fullName>
    </recommendedName>
</protein>
<evidence type="ECO:0000256" key="1">
    <source>
        <dbReference type="SAM" id="Phobius"/>
    </source>
</evidence>
<keyword evidence="1" id="KW-1133">Transmembrane helix</keyword>